<proteinExistence type="predicted"/>
<sequence length="50" mass="5845">MSDSFAALAHNPEAINELTIEGFDHYALWLRMKAEEFDDRIKQLHLSLKK</sequence>
<evidence type="ECO:0000313" key="1">
    <source>
        <dbReference type="EMBL" id="WDE02912.1"/>
    </source>
</evidence>
<gene>
    <name evidence="1" type="ORF">SG34_015835</name>
</gene>
<name>A0AAE9Z0E2_9GAMM</name>
<evidence type="ECO:0000313" key="2">
    <source>
        <dbReference type="Proteomes" id="UP000032352"/>
    </source>
</evidence>
<dbReference type="AlphaFoldDB" id="A0AAE9Z0E2"/>
<dbReference type="Proteomes" id="UP000032352">
    <property type="component" value="Chromosome"/>
</dbReference>
<organism evidence="1 2">
    <name type="scientific">Thalassomonas viridans</name>
    <dbReference type="NCBI Taxonomy" id="137584"/>
    <lineage>
        <taxon>Bacteria</taxon>
        <taxon>Pseudomonadati</taxon>
        <taxon>Pseudomonadota</taxon>
        <taxon>Gammaproteobacteria</taxon>
        <taxon>Alteromonadales</taxon>
        <taxon>Colwelliaceae</taxon>
        <taxon>Thalassomonas</taxon>
    </lineage>
</organism>
<protein>
    <submittedName>
        <fullName evidence="1">Uncharacterized protein</fullName>
    </submittedName>
</protein>
<dbReference type="KEGG" id="tvd:SG34_015835"/>
<reference evidence="1 2" key="2">
    <citation type="journal article" date="2022" name="Mar. Drugs">
        <title>Bioassay-Guided Fractionation Leads to the Detection of Cholic Acid Generated by the Rare Thalassomonas sp.</title>
        <authorList>
            <person name="Pheiffer F."/>
            <person name="Schneider Y.K."/>
            <person name="Hansen E.H."/>
            <person name="Andersen J.H."/>
            <person name="Isaksson J."/>
            <person name="Busche T."/>
            <person name="R C."/>
            <person name="Kalinowski J."/>
            <person name="Zyl L.V."/>
            <person name="Trindade M."/>
        </authorList>
    </citation>
    <scope>NUCLEOTIDE SEQUENCE [LARGE SCALE GENOMIC DNA]</scope>
    <source>
        <strain evidence="1 2">XOM25</strain>
    </source>
</reference>
<dbReference type="RefSeq" id="WP_161797973.1">
    <property type="nucleotide sequence ID" value="NZ_CP059733.1"/>
</dbReference>
<keyword evidence="2" id="KW-1185">Reference proteome</keyword>
<dbReference type="EMBL" id="CP059733">
    <property type="protein sequence ID" value="WDE02912.1"/>
    <property type="molecule type" value="Genomic_DNA"/>
</dbReference>
<reference evidence="1 2" key="1">
    <citation type="journal article" date="2015" name="Genome Announc.">
        <title>Draft Genome Sequences of Marine Isolates of Thalassomonas viridans and Thalassomonas actiniarum.</title>
        <authorList>
            <person name="Olonade I."/>
            <person name="van Zyl L.J."/>
            <person name="Trindade M."/>
        </authorList>
    </citation>
    <scope>NUCLEOTIDE SEQUENCE [LARGE SCALE GENOMIC DNA]</scope>
    <source>
        <strain evidence="1 2">XOM25</strain>
    </source>
</reference>
<accession>A0AAE9Z0E2</accession>